<protein>
    <recommendedName>
        <fullName evidence="3">DUF4138 domain-containing protein</fullName>
    </recommendedName>
</protein>
<organism evidence="1 2">
    <name type="scientific">Psychroserpens ponticola</name>
    <dbReference type="NCBI Taxonomy" id="2932268"/>
    <lineage>
        <taxon>Bacteria</taxon>
        <taxon>Pseudomonadati</taxon>
        <taxon>Bacteroidota</taxon>
        <taxon>Flavobacteriia</taxon>
        <taxon>Flavobacteriales</taxon>
        <taxon>Flavobacteriaceae</taxon>
        <taxon>Psychroserpens</taxon>
    </lineage>
</organism>
<evidence type="ECO:0000313" key="1">
    <source>
        <dbReference type="EMBL" id="WCO02177.1"/>
    </source>
</evidence>
<keyword evidence="2" id="KW-1185">Reference proteome</keyword>
<dbReference type="RefSeq" id="WP_249995078.1">
    <property type="nucleotide sequence ID" value="NZ_CP116221.1"/>
</dbReference>
<name>A0ABY7RZK9_9FLAO</name>
<gene>
    <name evidence="1" type="ORF">MUN68_001505</name>
</gene>
<reference evidence="1 2" key="1">
    <citation type="submission" date="2023-01" db="EMBL/GenBank/DDBJ databases">
        <title>Psychroserpens ponticola sp. nov., isolated from seawater.</title>
        <authorList>
            <person name="Kristyanto S."/>
            <person name="Jung J."/>
            <person name="Kim J.M."/>
            <person name="Jeon C.O."/>
        </authorList>
    </citation>
    <scope>NUCLEOTIDE SEQUENCE [LARGE SCALE GENOMIC DNA]</scope>
    <source>
        <strain evidence="1 2">MSW6</strain>
    </source>
</reference>
<accession>A0ABY7RZK9</accession>
<evidence type="ECO:0000313" key="2">
    <source>
        <dbReference type="Proteomes" id="UP001202717"/>
    </source>
</evidence>
<sequence>MTKNTYIVAALLYTLFSYGQQITFHKNVNYKASTLHQSLNKKRDSLILESKNQQIHIIDIFNKNFSKSIVINSNKAKVDLKFLPIGNFVIQAKIDKKWIIMYLEKSEAIKITASDQKEQNIDYKVSDFKDIETKDKSDGITTSVQNVHDLEEKGLASNITPENTKTNNSSHYYWVVSESNSGFGSSKSMRLEYKDDIAKLISKNKLELKSNVGKNNKLIIYEIYNTSKFMPKQLRNPVYYKTDKSNFFNVIPIYASTNMETSSYNP</sequence>
<dbReference type="Proteomes" id="UP001202717">
    <property type="component" value="Chromosome"/>
</dbReference>
<dbReference type="EMBL" id="CP116221">
    <property type="protein sequence ID" value="WCO02177.1"/>
    <property type="molecule type" value="Genomic_DNA"/>
</dbReference>
<evidence type="ECO:0008006" key="3">
    <source>
        <dbReference type="Google" id="ProtNLM"/>
    </source>
</evidence>
<proteinExistence type="predicted"/>